<evidence type="ECO:0008006" key="4">
    <source>
        <dbReference type="Google" id="ProtNLM"/>
    </source>
</evidence>
<evidence type="ECO:0000313" key="3">
    <source>
        <dbReference type="Proteomes" id="UP001620645"/>
    </source>
</evidence>
<accession>A0ABD2KC12</accession>
<dbReference type="InterPro" id="IPR015313">
    <property type="entry name" value="Her-1"/>
</dbReference>
<proteinExistence type="predicted"/>
<dbReference type="EMBL" id="JBICCN010000031">
    <property type="protein sequence ID" value="KAL3100421.1"/>
    <property type="molecule type" value="Genomic_DNA"/>
</dbReference>
<evidence type="ECO:0000256" key="1">
    <source>
        <dbReference type="SAM" id="SignalP"/>
    </source>
</evidence>
<dbReference type="AlphaFoldDB" id="A0ABD2KC12"/>
<keyword evidence="1" id="KW-0732">Signal</keyword>
<evidence type="ECO:0000313" key="2">
    <source>
        <dbReference type="EMBL" id="KAL3100421.1"/>
    </source>
</evidence>
<reference evidence="2 3" key="1">
    <citation type="submission" date="2024-10" db="EMBL/GenBank/DDBJ databases">
        <authorList>
            <person name="Kim D."/>
        </authorList>
    </citation>
    <scope>NUCLEOTIDE SEQUENCE [LARGE SCALE GENOMIC DNA]</scope>
    <source>
        <strain evidence="2">Taebaek</strain>
    </source>
</reference>
<comment type="caution">
    <text evidence="2">The sequence shown here is derived from an EMBL/GenBank/DDBJ whole genome shotgun (WGS) entry which is preliminary data.</text>
</comment>
<keyword evidence="3" id="KW-1185">Reference proteome</keyword>
<organism evidence="2 3">
    <name type="scientific">Heterodera schachtii</name>
    <name type="common">Sugarbeet cyst nematode worm</name>
    <name type="synonym">Tylenchus schachtii</name>
    <dbReference type="NCBI Taxonomy" id="97005"/>
    <lineage>
        <taxon>Eukaryota</taxon>
        <taxon>Metazoa</taxon>
        <taxon>Ecdysozoa</taxon>
        <taxon>Nematoda</taxon>
        <taxon>Chromadorea</taxon>
        <taxon>Rhabditida</taxon>
        <taxon>Tylenchina</taxon>
        <taxon>Tylenchomorpha</taxon>
        <taxon>Tylenchoidea</taxon>
        <taxon>Heteroderidae</taxon>
        <taxon>Heteroderinae</taxon>
        <taxon>Heterodera</taxon>
    </lineage>
</organism>
<name>A0ABD2KC12_HETSC</name>
<feature type="signal peptide" evidence="1">
    <location>
        <begin position="1"/>
        <end position="28"/>
    </location>
</feature>
<dbReference type="SUPFAM" id="SSF110014">
    <property type="entry name" value="Her-1"/>
    <property type="match status" value="1"/>
</dbReference>
<protein>
    <recommendedName>
        <fullName evidence="4">Domain of unknown function DB domain-containing protein</fullName>
    </recommendedName>
</protein>
<gene>
    <name evidence="2" type="ORF">niasHS_001724</name>
</gene>
<dbReference type="Proteomes" id="UP001620645">
    <property type="component" value="Unassembled WGS sequence"/>
</dbReference>
<dbReference type="InterPro" id="IPR036341">
    <property type="entry name" value="Her-1_sf"/>
</dbReference>
<feature type="chain" id="PRO_5044798348" description="Domain of unknown function DB domain-containing protein" evidence="1">
    <location>
        <begin position="29"/>
        <end position="242"/>
    </location>
</feature>
<dbReference type="Pfam" id="PF09232">
    <property type="entry name" value="Caenor_Her-1"/>
    <property type="match status" value="1"/>
</dbReference>
<sequence length="242" mass="27418">MALFRHFPPFSSSITVLVALLSVSIATAQLVTREQIRQSSARCCPEQFRECCEQRLLRDERIHCPAISAGGGELLSEERALTMAICLEKELHGGQSVIEKRAHKCCWLLSGGQKCQSQCYDKLRAPSIAPAEKFTFTDECPPLTLNRTVPISEMNRCFFFFCCLTDREAVVHSCFSVCLHWWDNNWATQAVARHGRTFDPLRDCADFVELNKPENCLVPAYVLLKLGLMNETRNNGTREKLN</sequence>